<protein>
    <submittedName>
        <fullName evidence="2">1</fullName>
    </submittedName>
</protein>
<sequence length="799" mass="87078">MYAIATPDFDVYVEVCDASNVDLAAFHLPGPNNGLPVGVPQGTIYGFAPMSANNYARLMERSRASAAAECQRMGLADVAPAAAAQDQHPRIWVMAEMCGTHRIGEAVTPPAGLPVLGDYGLMNVTDSDGNQRPFLIKQIDAGSLGSFCEESIQLARLSEAIEGDCRYAGEDVRTMAVKYTANGERFRSFRESVGEMAQVEMADFPYEPRTCLAYLQAVQSVAESSYAQHLAWLQQSRIPDRSRASFEDETLSRILDTAISYDCLAVCNLACFEILVRRKQLIAEAHAYNPASPSYEGSEYWMGNKFKHGASVVPALTEHVAKKLQADSQIMKERRKLEEAKGKAKGKPPKAVPKQPAASHGRRKVSEVDNIGDLPAAQQEALRNVLDKVKQLGCPPADASRQGALNALRAASSSYMETEPCVGTVVDMVMEQLSLPSGEVGGVSLVDNLDENVRAMVEDFESHMLQDASRWTDLESEAGSVPPYNDKLLSHRDGYLSFLKRLFSANVLDFSSMVRGRVGALCVAKKPKIVDGVSKPPQRLVLDCRQTNLLFRAPPLTNLGSLPAVGQLKLKPHQKLYTAGADIRDCFYAVNCPPGMKDFFCLASDLTWEEAVWVSGGAIGEEFEHCRILPCIKAMHEQASLRSLGIERDSLILDGQPAPVLKEGSCISMPSMPYCDNVHTMATDPVTCQSGCDEICNRLSSMGFSLHEETEAATVVQTLGGIINGDLGHASADTVSSLGEWNERWRFRRLPPEQWGPRQRALGLDVLSDTRSVGGCGRGVEQSGMYVDNHDFTGVASHC</sequence>
<proteinExistence type="predicted"/>
<comment type="caution">
    <text evidence="2">The sequence shown here is derived from an EMBL/GenBank/DDBJ whole genome shotgun (WGS) entry which is preliminary data.</text>
</comment>
<gene>
    <name evidence="2" type="ORF">SCF082_LOCUS49845</name>
</gene>
<name>A0ABP0S3V6_9DINO</name>
<organism evidence="2 3">
    <name type="scientific">Durusdinium trenchii</name>
    <dbReference type="NCBI Taxonomy" id="1381693"/>
    <lineage>
        <taxon>Eukaryota</taxon>
        <taxon>Sar</taxon>
        <taxon>Alveolata</taxon>
        <taxon>Dinophyceae</taxon>
        <taxon>Suessiales</taxon>
        <taxon>Symbiodiniaceae</taxon>
        <taxon>Durusdinium</taxon>
    </lineage>
</organism>
<evidence type="ECO:0000313" key="3">
    <source>
        <dbReference type="Proteomes" id="UP001642464"/>
    </source>
</evidence>
<keyword evidence="3" id="KW-1185">Reference proteome</keyword>
<dbReference type="Proteomes" id="UP001642464">
    <property type="component" value="Unassembled WGS sequence"/>
</dbReference>
<evidence type="ECO:0000313" key="2">
    <source>
        <dbReference type="EMBL" id="CAK9107058.1"/>
    </source>
</evidence>
<accession>A0ABP0S3V6</accession>
<evidence type="ECO:0000256" key="1">
    <source>
        <dbReference type="SAM" id="MobiDB-lite"/>
    </source>
</evidence>
<feature type="region of interest" description="Disordered" evidence="1">
    <location>
        <begin position="336"/>
        <end position="366"/>
    </location>
</feature>
<dbReference type="EMBL" id="CAXAMM010042840">
    <property type="protein sequence ID" value="CAK9107058.1"/>
    <property type="molecule type" value="Genomic_DNA"/>
</dbReference>
<reference evidence="2 3" key="1">
    <citation type="submission" date="2024-02" db="EMBL/GenBank/DDBJ databases">
        <authorList>
            <person name="Chen Y."/>
            <person name="Shah S."/>
            <person name="Dougan E. K."/>
            <person name="Thang M."/>
            <person name="Chan C."/>
        </authorList>
    </citation>
    <scope>NUCLEOTIDE SEQUENCE [LARGE SCALE GENOMIC DNA]</scope>
</reference>